<dbReference type="AlphaFoldDB" id="A0A6J4QAN5"/>
<protein>
    <submittedName>
        <fullName evidence="2">Transcriptional regulator, HxlR family</fullName>
    </submittedName>
</protein>
<feature type="compositionally biased region" description="Low complexity" evidence="1">
    <location>
        <begin position="85"/>
        <end position="95"/>
    </location>
</feature>
<feature type="non-terminal residue" evidence="2">
    <location>
        <position position="1"/>
    </location>
</feature>
<proteinExistence type="predicted"/>
<evidence type="ECO:0000256" key="1">
    <source>
        <dbReference type="SAM" id="MobiDB-lite"/>
    </source>
</evidence>
<reference evidence="2" key="1">
    <citation type="submission" date="2020-02" db="EMBL/GenBank/DDBJ databases">
        <authorList>
            <person name="Meier V. D."/>
        </authorList>
    </citation>
    <scope>NUCLEOTIDE SEQUENCE</scope>
    <source>
        <strain evidence="2">AVDCRST_MAG55</strain>
    </source>
</reference>
<name>A0A6J4QAN5_9ACTN</name>
<feature type="compositionally biased region" description="Basic and acidic residues" evidence="1">
    <location>
        <begin position="72"/>
        <end position="84"/>
    </location>
</feature>
<feature type="compositionally biased region" description="Basic and acidic residues" evidence="1">
    <location>
        <begin position="96"/>
        <end position="111"/>
    </location>
</feature>
<accession>A0A6J4QAN5</accession>
<dbReference type="EMBL" id="CADCUZ010000148">
    <property type="protein sequence ID" value="CAA9435053.1"/>
    <property type="molecule type" value="Genomic_DNA"/>
</dbReference>
<feature type="region of interest" description="Disordered" evidence="1">
    <location>
        <begin position="1"/>
        <end position="124"/>
    </location>
</feature>
<sequence length="124" mass="13061">DAPAARPLRPGLPDAPGPRPHRRQVGGPDRRGVGAARQALWRAAPRGRGHLAEDAYPDASRPRARRAGAATREAELAGDRRVRADASGARPGAGARRADRLGGPGDARDRGGTLPLRKPRLRGL</sequence>
<gene>
    <name evidence="2" type="ORF">AVDCRST_MAG55-2945</name>
</gene>
<organism evidence="2">
    <name type="scientific">uncultured Rubrobacteraceae bacterium</name>
    <dbReference type="NCBI Taxonomy" id="349277"/>
    <lineage>
        <taxon>Bacteria</taxon>
        <taxon>Bacillati</taxon>
        <taxon>Actinomycetota</taxon>
        <taxon>Rubrobacteria</taxon>
        <taxon>Rubrobacterales</taxon>
        <taxon>Rubrobacteraceae</taxon>
        <taxon>environmental samples</taxon>
    </lineage>
</organism>
<feature type="compositionally biased region" description="Low complexity" evidence="1">
    <location>
        <begin position="1"/>
        <end position="12"/>
    </location>
</feature>
<feature type="non-terminal residue" evidence="2">
    <location>
        <position position="124"/>
    </location>
</feature>
<evidence type="ECO:0000313" key="2">
    <source>
        <dbReference type="EMBL" id="CAA9435053.1"/>
    </source>
</evidence>